<comment type="caution">
    <text evidence="2">The sequence shown here is derived from an EMBL/GenBank/DDBJ whole genome shotgun (WGS) entry which is preliminary data.</text>
</comment>
<sequence length="542" mass="61240">MNHMSSRTHSRRESLNPGSELSLENRQRTIGSRFLRPSNSPDVVRYRGDPWHLQGPIPHGVEAVGNNKYVFTIPLAEVPDLNRIALGIRDSARHMVFRLQLTTSGYNPVVDFCIHLPPGDNENGLYHIYYSGFSSDETTRASAEYSKEPCNSHPNFLTHLLAEGLKNVLRGQEESLRVTPAVNIRSLLIWLAQEASSHVTKRCIISSESCRPSLGFTAARPIACSPKCRKEFEKWPLVVRISPLLRNPSVLDLLLACLTAQVRSLVLEAKRTYNHPFPNFTPLLVDCPYDAQAMLGVINSFPRMGPNATLDDIAGRDWSRLSESRRTVLSWLCSRFEGMIIPTPPKDDAVFHMPLPNKMRIFPMTFLLLNANADRQVAFKKQLAKHRQDGGGAAFHGTPPQTAFTILCEGLKQNAFTGDNVYYSDDPLVSTYYMWARGHPDYLQAISAGWKNSRFRGHQVLFGVEYAGPDKRFPGNEENSHQDTLMVRQLFLFPAAAEGAYRGTYGRADWAQRYSVRPTMEKAFRRVHNGDLIRDILEEKRT</sequence>
<dbReference type="EMBL" id="JAQQWI010000022">
    <property type="protein sequence ID" value="KAK7995768.1"/>
    <property type="molecule type" value="Genomic_DNA"/>
</dbReference>
<dbReference type="SUPFAM" id="SSF56399">
    <property type="entry name" value="ADP-ribosylation"/>
    <property type="match status" value="1"/>
</dbReference>
<evidence type="ECO:0000313" key="3">
    <source>
        <dbReference type="Proteomes" id="UP001396898"/>
    </source>
</evidence>
<gene>
    <name evidence="2" type="ORF">PG991_015235</name>
</gene>
<proteinExistence type="predicted"/>
<feature type="compositionally biased region" description="Polar residues" evidence="1">
    <location>
        <begin position="16"/>
        <end position="28"/>
    </location>
</feature>
<feature type="region of interest" description="Disordered" evidence="1">
    <location>
        <begin position="1"/>
        <end position="28"/>
    </location>
</feature>
<reference evidence="2 3" key="1">
    <citation type="submission" date="2023-01" db="EMBL/GenBank/DDBJ databases">
        <title>Analysis of 21 Apiospora genomes using comparative genomics revels a genus with tremendous synthesis potential of carbohydrate active enzymes and secondary metabolites.</title>
        <authorList>
            <person name="Sorensen T."/>
        </authorList>
    </citation>
    <scope>NUCLEOTIDE SEQUENCE [LARGE SCALE GENOMIC DNA]</scope>
    <source>
        <strain evidence="2 3">CBS 20057</strain>
    </source>
</reference>
<evidence type="ECO:0000256" key="1">
    <source>
        <dbReference type="SAM" id="MobiDB-lite"/>
    </source>
</evidence>
<evidence type="ECO:0000313" key="2">
    <source>
        <dbReference type="EMBL" id="KAK7995768.1"/>
    </source>
</evidence>
<organism evidence="2 3">
    <name type="scientific">Apiospora marii</name>
    <dbReference type="NCBI Taxonomy" id="335849"/>
    <lineage>
        <taxon>Eukaryota</taxon>
        <taxon>Fungi</taxon>
        <taxon>Dikarya</taxon>
        <taxon>Ascomycota</taxon>
        <taxon>Pezizomycotina</taxon>
        <taxon>Sordariomycetes</taxon>
        <taxon>Xylariomycetidae</taxon>
        <taxon>Amphisphaeriales</taxon>
        <taxon>Apiosporaceae</taxon>
        <taxon>Apiospora</taxon>
    </lineage>
</organism>
<dbReference type="Proteomes" id="UP001396898">
    <property type="component" value="Unassembled WGS sequence"/>
</dbReference>
<feature type="compositionally biased region" description="Basic residues" evidence="1">
    <location>
        <begin position="1"/>
        <end position="10"/>
    </location>
</feature>
<accession>A0ABR1R110</accession>
<name>A0ABR1R110_9PEZI</name>
<keyword evidence="3" id="KW-1185">Reference proteome</keyword>
<protein>
    <submittedName>
        <fullName evidence="2">Uncharacterized protein</fullName>
    </submittedName>
</protein>